<dbReference type="InterPro" id="IPR000412">
    <property type="entry name" value="ABC_2_transport"/>
</dbReference>
<name>A0A2Z2MQ05_9EURY</name>
<evidence type="ECO:0000259" key="6">
    <source>
        <dbReference type="PROSITE" id="PS51012"/>
    </source>
</evidence>
<dbReference type="AlphaFoldDB" id="A0A2Z2MQ05"/>
<organism evidence="7 8">
    <name type="scientific">Thermococcus barossii</name>
    <dbReference type="NCBI Taxonomy" id="54077"/>
    <lineage>
        <taxon>Archaea</taxon>
        <taxon>Methanobacteriati</taxon>
        <taxon>Methanobacteriota</taxon>
        <taxon>Thermococci</taxon>
        <taxon>Thermococcales</taxon>
        <taxon>Thermococcaceae</taxon>
        <taxon>Thermococcus</taxon>
    </lineage>
</organism>
<accession>A0A2Z2MQ05</accession>
<dbReference type="KEGG" id="tbs:A3L01_03445"/>
<evidence type="ECO:0000256" key="1">
    <source>
        <dbReference type="ARBA" id="ARBA00004141"/>
    </source>
</evidence>
<dbReference type="GO" id="GO:0043190">
    <property type="term" value="C:ATP-binding cassette (ABC) transporter complex"/>
    <property type="evidence" value="ECO:0007669"/>
    <property type="project" value="InterPro"/>
</dbReference>
<feature type="transmembrane region" description="Helical" evidence="5">
    <location>
        <begin position="160"/>
        <end position="183"/>
    </location>
</feature>
<dbReference type="Pfam" id="PF01061">
    <property type="entry name" value="ABC2_membrane"/>
    <property type="match status" value="1"/>
</dbReference>
<evidence type="ECO:0000256" key="3">
    <source>
        <dbReference type="ARBA" id="ARBA00022989"/>
    </source>
</evidence>
<gene>
    <name evidence="7" type="ORF">A3L01_03445</name>
</gene>
<evidence type="ECO:0000256" key="5">
    <source>
        <dbReference type="SAM" id="Phobius"/>
    </source>
</evidence>
<dbReference type="EMBL" id="CP015101">
    <property type="protein sequence ID" value="ASJ04461.1"/>
    <property type="molecule type" value="Genomic_DNA"/>
</dbReference>
<dbReference type="PANTHER" id="PTHR43229">
    <property type="entry name" value="NODULATION PROTEIN J"/>
    <property type="match status" value="1"/>
</dbReference>
<keyword evidence="2 5" id="KW-0812">Transmembrane</keyword>
<comment type="subcellular location">
    <subcellularLocation>
        <location evidence="1">Membrane</location>
        <topology evidence="1">Multi-pass membrane protein</topology>
    </subcellularLocation>
</comment>
<feature type="transmembrane region" description="Helical" evidence="5">
    <location>
        <begin position="46"/>
        <end position="69"/>
    </location>
</feature>
<sequence length="237" mass="26829">MKKVLVIVNKELREYLLKPGSISWGLIFPLVFTLAFIVRFGDVDHLAPGLVSISSLFATTSFVSSSLIFERRLKTFERLLLAPIRYGEIVVAKVLVGSLFGLMVSLVTLLLVRYFMVYPVWNWPLTAIFLILANVAFSSFGVYVSLTVENPINVMTWLNLLRLPMIFTSGALASLTLFPKWFVVVGLLTPMTYSVEGLRYSMLYYYDIVAPLYAFLTLLLTALIFITLSVRRIKALY</sequence>
<dbReference type="InterPro" id="IPR013525">
    <property type="entry name" value="ABC2_TM"/>
</dbReference>
<dbReference type="PANTHER" id="PTHR43229:SF2">
    <property type="entry name" value="NODULATION PROTEIN J"/>
    <property type="match status" value="1"/>
</dbReference>
<feature type="transmembrane region" description="Helical" evidence="5">
    <location>
        <begin position="90"/>
        <end position="115"/>
    </location>
</feature>
<reference evidence="7 8" key="1">
    <citation type="submission" date="2016-04" db="EMBL/GenBank/DDBJ databases">
        <title>Complete genome sequence of Thermococcus barossii type strain SHCK-94.</title>
        <authorList>
            <person name="Oger P.M."/>
        </authorList>
    </citation>
    <scope>NUCLEOTIDE SEQUENCE [LARGE SCALE GENOMIC DNA]</scope>
    <source>
        <strain evidence="7 8">SHCK-94</strain>
    </source>
</reference>
<proteinExistence type="predicted"/>
<feature type="domain" description="ABC transmembrane type-2" evidence="6">
    <location>
        <begin position="12"/>
        <end position="236"/>
    </location>
</feature>
<dbReference type="Proteomes" id="UP000250272">
    <property type="component" value="Chromosome"/>
</dbReference>
<evidence type="ECO:0000313" key="8">
    <source>
        <dbReference type="Proteomes" id="UP000250272"/>
    </source>
</evidence>
<evidence type="ECO:0000256" key="4">
    <source>
        <dbReference type="ARBA" id="ARBA00023136"/>
    </source>
</evidence>
<feature type="transmembrane region" description="Helical" evidence="5">
    <location>
        <begin position="21"/>
        <end position="40"/>
    </location>
</feature>
<dbReference type="InterPro" id="IPR051784">
    <property type="entry name" value="Nod_factor_ABC_transporter"/>
</dbReference>
<evidence type="ECO:0000313" key="7">
    <source>
        <dbReference type="EMBL" id="ASJ04461.1"/>
    </source>
</evidence>
<feature type="transmembrane region" description="Helical" evidence="5">
    <location>
        <begin position="203"/>
        <end position="228"/>
    </location>
</feature>
<dbReference type="GO" id="GO:0140359">
    <property type="term" value="F:ABC-type transporter activity"/>
    <property type="evidence" value="ECO:0007669"/>
    <property type="project" value="InterPro"/>
</dbReference>
<dbReference type="InterPro" id="IPR047817">
    <property type="entry name" value="ABC2_TM_bact-type"/>
</dbReference>
<dbReference type="PIRSF" id="PIRSF006648">
    <property type="entry name" value="DrrB"/>
    <property type="match status" value="1"/>
</dbReference>
<dbReference type="GeneID" id="33325794"/>
<evidence type="ECO:0000256" key="2">
    <source>
        <dbReference type="ARBA" id="ARBA00022692"/>
    </source>
</evidence>
<feature type="transmembrane region" description="Helical" evidence="5">
    <location>
        <begin position="127"/>
        <end position="148"/>
    </location>
</feature>
<dbReference type="OrthoDB" id="147058at2157"/>
<dbReference type="PROSITE" id="PS51012">
    <property type="entry name" value="ABC_TM2"/>
    <property type="match status" value="1"/>
</dbReference>
<keyword evidence="3 5" id="KW-1133">Transmembrane helix</keyword>
<dbReference type="RefSeq" id="WP_088864486.1">
    <property type="nucleotide sequence ID" value="NZ_CP015101.1"/>
</dbReference>
<keyword evidence="4 5" id="KW-0472">Membrane</keyword>
<protein>
    <submittedName>
        <fullName evidence="7">Multidrug ABC transporter permease</fullName>
    </submittedName>
</protein>
<keyword evidence="8" id="KW-1185">Reference proteome</keyword>